<feature type="compositionally biased region" description="Acidic residues" evidence="11">
    <location>
        <begin position="429"/>
        <end position="438"/>
    </location>
</feature>
<keyword evidence="6" id="KW-0418">Kinase</keyword>
<keyword evidence="14" id="KW-1185">Reference proteome</keyword>
<feature type="region of interest" description="Disordered" evidence="11">
    <location>
        <begin position="472"/>
        <end position="513"/>
    </location>
</feature>
<dbReference type="InterPro" id="IPR017441">
    <property type="entry name" value="Protein_kinase_ATP_BS"/>
</dbReference>
<protein>
    <recommendedName>
        <fullName evidence="2">non-specific serine/threonine protein kinase</fullName>
        <ecNumber evidence="2">2.7.11.1</ecNumber>
    </recommendedName>
</protein>
<proteinExistence type="inferred from homology"/>
<evidence type="ECO:0000256" key="8">
    <source>
        <dbReference type="ARBA" id="ARBA00047899"/>
    </source>
</evidence>
<comment type="catalytic activity">
    <reaction evidence="9">
        <text>L-seryl-[protein] + ATP = O-phospho-L-seryl-[protein] + ADP + H(+)</text>
        <dbReference type="Rhea" id="RHEA:17989"/>
        <dbReference type="Rhea" id="RHEA-COMP:9863"/>
        <dbReference type="Rhea" id="RHEA-COMP:11604"/>
        <dbReference type="ChEBI" id="CHEBI:15378"/>
        <dbReference type="ChEBI" id="CHEBI:29999"/>
        <dbReference type="ChEBI" id="CHEBI:30616"/>
        <dbReference type="ChEBI" id="CHEBI:83421"/>
        <dbReference type="ChEBI" id="CHEBI:456216"/>
        <dbReference type="EC" id="2.7.11.1"/>
    </reaction>
</comment>
<dbReference type="Proteomes" id="UP001344447">
    <property type="component" value="Unassembled WGS sequence"/>
</dbReference>
<dbReference type="SUPFAM" id="SSF56112">
    <property type="entry name" value="Protein kinase-like (PK-like)"/>
    <property type="match status" value="1"/>
</dbReference>
<feature type="compositionally biased region" description="Acidic residues" evidence="11">
    <location>
        <begin position="314"/>
        <end position="325"/>
    </location>
</feature>
<dbReference type="AlphaFoldDB" id="A0AAN7YKI6"/>
<evidence type="ECO:0000256" key="2">
    <source>
        <dbReference type="ARBA" id="ARBA00012513"/>
    </source>
</evidence>
<evidence type="ECO:0000313" key="14">
    <source>
        <dbReference type="Proteomes" id="UP001344447"/>
    </source>
</evidence>
<comment type="similarity">
    <text evidence="1">Belongs to the protein kinase superfamily. TKL Ser/Thr protein kinase family.</text>
</comment>
<comment type="caution">
    <text evidence="13">The sequence shown here is derived from an EMBL/GenBank/DDBJ whole genome shotgun (WGS) entry which is preliminary data.</text>
</comment>
<evidence type="ECO:0000259" key="12">
    <source>
        <dbReference type="PROSITE" id="PS50011"/>
    </source>
</evidence>
<dbReference type="PANTHER" id="PTHR46485">
    <property type="entry name" value="LIM DOMAIN KINASE 1"/>
    <property type="match status" value="1"/>
</dbReference>
<organism evidence="13 14">
    <name type="scientific">Dictyostelium firmibasis</name>
    <dbReference type="NCBI Taxonomy" id="79012"/>
    <lineage>
        <taxon>Eukaryota</taxon>
        <taxon>Amoebozoa</taxon>
        <taxon>Evosea</taxon>
        <taxon>Eumycetozoa</taxon>
        <taxon>Dictyostelia</taxon>
        <taxon>Dictyosteliales</taxon>
        <taxon>Dictyosteliaceae</taxon>
        <taxon>Dictyostelium</taxon>
    </lineage>
</organism>
<dbReference type="GO" id="GO:0004674">
    <property type="term" value="F:protein serine/threonine kinase activity"/>
    <property type="evidence" value="ECO:0007669"/>
    <property type="project" value="UniProtKB-KW"/>
</dbReference>
<dbReference type="PRINTS" id="PR00109">
    <property type="entry name" value="TYRKINASE"/>
</dbReference>
<dbReference type="FunFam" id="3.30.200.20:FF:000180">
    <property type="entry name" value="serine/threonine-protein kinase STY46-like"/>
    <property type="match status" value="1"/>
</dbReference>
<dbReference type="InterPro" id="IPR000719">
    <property type="entry name" value="Prot_kinase_dom"/>
</dbReference>
<reference evidence="13 14" key="1">
    <citation type="submission" date="2023-11" db="EMBL/GenBank/DDBJ databases">
        <title>Dfirmibasis_genome.</title>
        <authorList>
            <person name="Edelbroek B."/>
            <person name="Kjellin J."/>
            <person name="Jerlstrom-Hultqvist J."/>
            <person name="Soderbom F."/>
        </authorList>
    </citation>
    <scope>NUCLEOTIDE SEQUENCE [LARGE SCALE GENOMIC DNA]</scope>
    <source>
        <strain evidence="13 14">TNS-C-14</strain>
    </source>
</reference>
<evidence type="ECO:0000256" key="1">
    <source>
        <dbReference type="ARBA" id="ARBA00005843"/>
    </source>
</evidence>
<evidence type="ECO:0000313" key="13">
    <source>
        <dbReference type="EMBL" id="KAK5574639.1"/>
    </source>
</evidence>
<dbReference type="PROSITE" id="PS50011">
    <property type="entry name" value="PROTEIN_KINASE_DOM"/>
    <property type="match status" value="1"/>
</dbReference>
<gene>
    <name evidence="13" type="ORF">RB653_009892</name>
</gene>
<dbReference type="InterPro" id="IPR001245">
    <property type="entry name" value="Ser-Thr/Tyr_kinase_cat_dom"/>
</dbReference>
<evidence type="ECO:0000256" key="9">
    <source>
        <dbReference type="ARBA" id="ARBA00048679"/>
    </source>
</evidence>
<dbReference type="EMBL" id="JAVFKY010000006">
    <property type="protein sequence ID" value="KAK5574639.1"/>
    <property type="molecule type" value="Genomic_DNA"/>
</dbReference>
<dbReference type="GO" id="GO:0005524">
    <property type="term" value="F:ATP binding"/>
    <property type="evidence" value="ECO:0007669"/>
    <property type="project" value="UniProtKB-UniRule"/>
</dbReference>
<dbReference type="CDD" id="cd13999">
    <property type="entry name" value="STKc_MAP3K-like"/>
    <property type="match status" value="1"/>
</dbReference>
<dbReference type="SMART" id="SM00220">
    <property type="entry name" value="S_TKc"/>
    <property type="match status" value="1"/>
</dbReference>
<feature type="compositionally biased region" description="Basic residues" evidence="11">
    <location>
        <begin position="498"/>
        <end position="513"/>
    </location>
</feature>
<feature type="region of interest" description="Disordered" evidence="11">
    <location>
        <begin position="389"/>
        <end position="440"/>
    </location>
</feature>
<feature type="region of interest" description="Disordered" evidence="11">
    <location>
        <begin position="1"/>
        <end position="24"/>
    </location>
</feature>
<comment type="catalytic activity">
    <reaction evidence="8">
        <text>L-threonyl-[protein] + ATP = O-phospho-L-threonyl-[protein] + ADP + H(+)</text>
        <dbReference type="Rhea" id="RHEA:46608"/>
        <dbReference type="Rhea" id="RHEA-COMP:11060"/>
        <dbReference type="Rhea" id="RHEA-COMP:11605"/>
        <dbReference type="ChEBI" id="CHEBI:15378"/>
        <dbReference type="ChEBI" id="CHEBI:30013"/>
        <dbReference type="ChEBI" id="CHEBI:30616"/>
        <dbReference type="ChEBI" id="CHEBI:61977"/>
        <dbReference type="ChEBI" id="CHEBI:456216"/>
        <dbReference type="EC" id="2.7.11.1"/>
    </reaction>
</comment>
<evidence type="ECO:0000256" key="7">
    <source>
        <dbReference type="ARBA" id="ARBA00022840"/>
    </source>
</evidence>
<evidence type="ECO:0000256" key="6">
    <source>
        <dbReference type="ARBA" id="ARBA00022777"/>
    </source>
</evidence>
<keyword evidence="5 10" id="KW-0547">Nucleotide-binding</keyword>
<keyword evidence="7 10" id="KW-0067">ATP-binding</keyword>
<evidence type="ECO:0000256" key="5">
    <source>
        <dbReference type="ARBA" id="ARBA00022741"/>
    </source>
</evidence>
<dbReference type="InterPro" id="IPR050940">
    <property type="entry name" value="Actin_reg-Ser/Thr_kinase"/>
</dbReference>
<feature type="domain" description="Protein kinase" evidence="12">
    <location>
        <begin position="33"/>
        <end position="295"/>
    </location>
</feature>
<evidence type="ECO:0000256" key="10">
    <source>
        <dbReference type="PROSITE-ProRule" id="PRU10141"/>
    </source>
</evidence>
<dbReference type="Gene3D" id="3.30.200.20">
    <property type="entry name" value="Phosphorylase Kinase, domain 1"/>
    <property type="match status" value="1"/>
</dbReference>
<keyword evidence="4" id="KW-0808">Transferase</keyword>
<dbReference type="InterPro" id="IPR011009">
    <property type="entry name" value="Kinase-like_dom_sf"/>
</dbReference>
<accession>A0AAN7YKI6</accession>
<dbReference type="EC" id="2.7.11.1" evidence="2"/>
<dbReference type="Gene3D" id="1.10.510.10">
    <property type="entry name" value="Transferase(Phosphotransferase) domain 1"/>
    <property type="match status" value="1"/>
</dbReference>
<dbReference type="PANTHER" id="PTHR46485:SF5">
    <property type="entry name" value="CENTER DIVIDER, ISOFORM A"/>
    <property type="match status" value="1"/>
</dbReference>
<keyword evidence="3" id="KW-0723">Serine/threonine-protein kinase</keyword>
<dbReference type="Pfam" id="PF00069">
    <property type="entry name" value="Pkinase"/>
    <property type="match status" value="1"/>
</dbReference>
<evidence type="ECO:0000256" key="4">
    <source>
        <dbReference type="ARBA" id="ARBA00022679"/>
    </source>
</evidence>
<feature type="region of interest" description="Disordered" evidence="11">
    <location>
        <begin position="305"/>
        <end position="362"/>
    </location>
</feature>
<name>A0AAN7YKI6_9MYCE</name>
<evidence type="ECO:0000256" key="11">
    <source>
        <dbReference type="SAM" id="MobiDB-lite"/>
    </source>
</evidence>
<evidence type="ECO:0000256" key="3">
    <source>
        <dbReference type="ARBA" id="ARBA00022527"/>
    </source>
</evidence>
<sequence>MNINFSKDGITGLPKSSKEEDENDFSSIDFSDLVMDVEIGRGSFGQVQKASYFGTDVAVKQLSSLVLIDPDYFKFMLREIKILKGMRHPNIVQYIGACSHEGRYMIVTEYIKGGDLHQFIKARGVSNIPWTLRMKLAFDIASAFSYLHSKKVIFRDLKAKNILVDEIGDGLYRAKVIDFGFARIFDGAKDNNNLTICGSENTMSPEVIVGSSYNDSCDVYSYGVLLLELICGSRVVKTQLKRTPMNAFDMNLEKAEFLAPESCPRAFMDLAKWCCSYNPKDRPTFKIVVEGLKVLTNQPLKDLPIKGKSKPYIDPDEDSFIDPNDDSNNNENNNENDNEKNSDNGNNKNKNKNGSGGDISGSSVIIKADEEESFNSVVYKEDAVAQPLPNIDYGGQNKRQNNIFNPSFFTPPPNSKSMMDLKQQSSAAVDDDEEDDDRPSELLTSLTISEIRYANPKSFASTVSTPNLNYATILDQDPPKPLSQSASATILGGIPTQPKKKPNNKNKKKKKKL</sequence>
<dbReference type="PROSITE" id="PS00107">
    <property type="entry name" value="PROTEIN_KINASE_ATP"/>
    <property type="match status" value="1"/>
</dbReference>
<feature type="compositionally biased region" description="Low complexity" evidence="11">
    <location>
        <begin position="326"/>
        <end position="335"/>
    </location>
</feature>
<feature type="binding site" evidence="10">
    <location>
        <position position="60"/>
    </location>
    <ligand>
        <name>ATP</name>
        <dbReference type="ChEBI" id="CHEBI:30616"/>
    </ligand>
</feature>